<dbReference type="SUPFAM" id="SSF117281">
    <property type="entry name" value="Kelch motif"/>
    <property type="match status" value="1"/>
</dbReference>
<dbReference type="SUPFAM" id="SSF54695">
    <property type="entry name" value="POZ domain"/>
    <property type="match status" value="1"/>
</dbReference>
<dbReference type="STRING" id="1314790.A0A1Y1Y9A8"/>
<proteinExistence type="predicted"/>
<sequence>MRRPPLMSEGVCKRRRTSTFRTEPQKTSGTTINCIVNASITVVGSGVYVFGGFHQYTGEVYNEVYTMRLDDLVWKQVYVKGEPPSKRSDHTASLWRGDRLVIFGGTDEVDAYCNDVVILNFATHSWERPTVSGFIPNGKNKHSAVIHNDRLYIVGGCSFSGTSSLMHCLDLNTMEWQEPVPFEAVYSHFSWVYEDRLYVYGGYNNDMDRLMEISVLDLKTYETYKILIKGETAPVLAGQHFAQFSNNKLIVILTQCLKHGSSEIQTGVYSLDMQTLQWTNSCAGNWLEVGNWYYFAMEEERSHFHLFGTIDIDSDEYLGSVLTLDLPQYGLFSIPNASIASDFGSLFEEKTLTDFEVISADENSPTIPVHRVVLLARWPHFANIHKSGMNETLSQSMKINEPYQTVKEFIRYLYTDKLDTLPVETVARLMVLGNMYFLPRLQKLCARVLYHSIDIDNVARVYRHAVLAQDPGLKRKALEFIFKNYGLVVRSEGFRTMPQEALLDLWDHVPSSAEILIPQSLEEFLEKPLDE</sequence>
<dbReference type="InterPro" id="IPR000210">
    <property type="entry name" value="BTB/POZ_dom"/>
</dbReference>
<dbReference type="Gene3D" id="3.30.710.10">
    <property type="entry name" value="Potassium Channel Kv1.1, Chain A"/>
    <property type="match status" value="1"/>
</dbReference>
<evidence type="ECO:0000256" key="1">
    <source>
        <dbReference type="ARBA" id="ARBA00022441"/>
    </source>
</evidence>
<dbReference type="CDD" id="cd14733">
    <property type="entry name" value="BACK"/>
    <property type="match status" value="1"/>
</dbReference>
<evidence type="ECO:0000256" key="2">
    <source>
        <dbReference type="ARBA" id="ARBA00022737"/>
    </source>
</evidence>
<keyword evidence="2" id="KW-0677">Repeat</keyword>
<dbReference type="PROSITE" id="PS50097">
    <property type="entry name" value="BTB"/>
    <property type="match status" value="1"/>
</dbReference>
<dbReference type="CDD" id="cd18186">
    <property type="entry name" value="BTB_POZ_ZBTB_KLHL-like"/>
    <property type="match status" value="1"/>
</dbReference>
<keyword evidence="1" id="KW-0880">Kelch repeat</keyword>
<dbReference type="PANTHER" id="PTHR46093">
    <property type="entry name" value="ACYL-COA-BINDING DOMAIN-CONTAINING PROTEIN 5"/>
    <property type="match status" value="1"/>
</dbReference>
<dbReference type="EMBL" id="MCFE01000201">
    <property type="protein sequence ID" value="ORX94573.1"/>
    <property type="molecule type" value="Genomic_DNA"/>
</dbReference>
<evidence type="ECO:0000313" key="4">
    <source>
        <dbReference type="EMBL" id="ORX94573.1"/>
    </source>
</evidence>
<dbReference type="AlphaFoldDB" id="A0A1Y1Y9A8"/>
<dbReference type="InParanoid" id="A0A1Y1Y9A8"/>
<accession>A0A1Y1Y9A8</accession>
<dbReference type="PANTHER" id="PTHR46093:SF18">
    <property type="entry name" value="FIBRONECTIN TYPE-III DOMAIN-CONTAINING PROTEIN"/>
    <property type="match status" value="1"/>
</dbReference>
<gene>
    <name evidence="4" type="ORF">K493DRAFT_261345</name>
</gene>
<keyword evidence="5" id="KW-1185">Reference proteome</keyword>
<dbReference type="InterPro" id="IPR011333">
    <property type="entry name" value="SKP1/BTB/POZ_sf"/>
</dbReference>
<reference evidence="4 5" key="1">
    <citation type="submission" date="2016-07" db="EMBL/GenBank/DDBJ databases">
        <title>Pervasive Adenine N6-methylation of Active Genes in Fungi.</title>
        <authorList>
            <consortium name="DOE Joint Genome Institute"/>
            <person name="Mondo S.J."/>
            <person name="Dannebaum R.O."/>
            <person name="Kuo R.C."/>
            <person name="Labutti K."/>
            <person name="Haridas S."/>
            <person name="Kuo A."/>
            <person name="Salamov A."/>
            <person name="Ahrendt S.R."/>
            <person name="Lipzen A."/>
            <person name="Sullivan W."/>
            <person name="Andreopoulos W.B."/>
            <person name="Clum A."/>
            <person name="Lindquist E."/>
            <person name="Daum C."/>
            <person name="Ramamoorthy G.K."/>
            <person name="Gryganskyi A."/>
            <person name="Culley D."/>
            <person name="Magnuson J.K."/>
            <person name="James T.Y."/>
            <person name="O'Malley M.A."/>
            <person name="Stajich J.E."/>
            <person name="Spatafora J.W."/>
            <person name="Visel A."/>
            <person name="Grigoriev I.V."/>
        </authorList>
    </citation>
    <scope>NUCLEOTIDE SEQUENCE [LARGE SCALE GENOMIC DNA]</scope>
    <source>
        <strain evidence="4 5">CBS 931.73</strain>
    </source>
</reference>
<dbReference type="InterPro" id="IPR015915">
    <property type="entry name" value="Kelch-typ_b-propeller"/>
</dbReference>
<organism evidence="4 5">
    <name type="scientific">Basidiobolus meristosporus CBS 931.73</name>
    <dbReference type="NCBI Taxonomy" id="1314790"/>
    <lineage>
        <taxon>Eukaryota</taxon>
        <taxon>Fungi</taxon>
        <taxon>Fungi incertae sedis</taxon>
        <taxon>Zoopagomycota</taxon>
        <taxon>Entomophthoromycotina</taxon>
        <taxon>Basidiobolomycetes</taxon>
        <taxon>Basidiobolales</taxon>
        <taxon>Basidiobolaceae</taxon>
        <taxon>Basidiobolus</taxon>
    </lineage>
</organism>
<dbReference type="Pfam" id="PF24681">
    <property type="entry name" value="Kelch_KLHDC2_KLHL20_DRC7"/>
    <property type="match status" value="1"/>
</dbReference>
<protein>
    <submittedName>
        <fullName evidence="4">Galactose oxidase</fullName>
    </submittedName>
</protein>
<dbReference type="Pfam" id="PF00651">
    <property type="entry name" value="BTB"/>
    <property type="match status" value="1"/>
</dbReference>
<name>A0A1Y1Y9A8_9FUNG</name>
<dbReference type="Gene3D" id="2.120.10.80">
    <property type="entry name" value="Kelch-type beta propeller"/>
    <property type="match status" value="1"/>
</dbReference>
<comment type="caution">
    <text evidence="4">The sequence shown here is derived from an EMBL/GenBank/DDBJ whole genome shotgun (WGS) entry which is preliminary data.</text>
</comment>
<dbReference type="OrthoDB" id="432528at2759"/>
<dbReference type="SMART" id="SM00225">
    <property type="entry name" value="BTB"/>
    <property type="match status" value="1"/>
</dbReference>
<evidence type="ECO:0000313" key="5">
    <source>
        <dbReference type="Proteomes" id="UP000193498"/>
    </source>
</evidence>
<dbReference type="Proteomes" id="UP000193498">
    <property type="component" value="Unassembled WGS sequence"/>
</dbReference>
<feature type="domain" description="BTB" evidence="3">
    <location>
        <begin position="353"/>
        <end position="422"/>
    </location>
</feature>
<evidence type="ECO:0000259" key="3">
    <source>
        <dbReference type="PROSITE" id="PS50097"/>
    </source>
</evidence>
<dbReference type="FunCoup" id="A0A1Y1Y9A8">
    <property type="interactions" value="196"/>
</dbReference>